<accession>A0A9P3HHZ1</accession>
<feature type="compositionally biased region" description="Acidic residues" evidence="1">
    <location>
        <begin position="367"/>
        <end position="392"/>
    </location>
</feature>
<evidence type="ECO:0000313" key="3">
    <source>
        <dbReference type="Proteomes" id="UP000827284"/>
    </source>
</evidence>
<dbReference type="AlphaFoldDB" id="A0A9P3HHZ1"/>
<feature type="compositionally biased region" description="Polar residues" evidence="1">
    <location>
        <begin position="593"/>
        <end position="610"/>
    </location>
</feature>
<keyword evidence="3" id="KW-1185">Reference proteome</keyword>
<sequence>MLDHLNRPLCPRFNNGSEKLSPPDWYHAGQCLYVFPFHISNPGKLTLDITHLYDNFGAVVEQSDGWPVLTQKKVVSNLPLEVCRGCPSRVAAPRFQQEEQESSTDGKDTVPVSGAIAKNLYLAYATKGKTRLEQSDKGLPPCSKDLAVQGIWLPAHPTDKQSWRRANYTWTPLGCTFGKPLDPACLERKKKASKILFQGDNHLRVAMEHLLQRLKGSTTILNSTTTAAEKMSETIGSTTLMYMHDPMFTQTGEKTDLLVGNMGHAATGTKFMDQLWTTSNFHDRLRDMVDRVQQQSRDLQDLEDEDEDATRRFLDGEYGSEADDDDGHDEDEEEEDEEELEFEHELLRQEKQKTPTVAESIEVYWADETEEENVSSPFSDEELEQLEEQEEEERLRREALQEELDMIEDRYRVAERYRAEQGGYGVRERYRDSDATSERARLRYPNNHVLRQSKYHKTPEQANSNDRKSNPRPRPLYRNVGQRKPLHGESDKLGRASEGKSAATSSSRRVRDSSKTSNGRKVERTMRGTSRPSGSNEITSGRSSDSQIGRPSRENFREPYAYNNRRTTQPINLNLGDTKSKDSKEEREEIPIQSKNNNLNDKSSASSSTGYRMLHKRAQHSSSPSVDNIHDHKQQELPLKMAWAGMVAYPETQPVSDPMLGHDWRSIYRLRYWNQIAEEVMLLHNVRFMDFFSMTLSMLDTSPDRGHYFGTDAAEAMLDEMSYKLGLCAEDEAEDSKEQ</sequence>
<reference evidence="2" key="1">
    <citation type="submission" date="2021-11" db="EMBL/GenBank/DDBJ databases">
        <authorList>
            <person name="Herlambang A."/>
            <person name="Guo Y."/>
            <person name="Takashima Y."/>
            <person name="Nishizawa T."/>
        </authorList>
    </citation>
    <scope>NUCLEOTIDE SEQUENCE</scope>
    <source>
        <strain evidence="2">E1425</strain>
    </source>
</reference>
<dbReference type="OrthoDB" id="3176531at2759"/>
<reference evidence="2" key="2">
    <citation type="journal article" date="2022" name="Microbiol. Resour. Announc.">
        <title>Whole-Genome Sequence of Entomortierella parvispora E1425, a Mucoromycotan Fungus Associated with Burkholderiaceae-Related Endosymbiotic Bacteria.</title>
        <authorList>
            <person name="Herlambang A."/>
            <person name="Guo Y."/>
            <person name="Takashima Y."/>
            <person name="Narisawa K."/>
            <person name="Ohta H."/>
            <person name="Nishizawa T."/>
        </authorList>
    </citation>
    <scope>NUCLEOTIDE SEQUENCE</scope>
    <source>
        <strain evidence="2">E1425</strain>
    </source>
</reference>
<feature type="compositionally biased region" description="Basic and acidic residues" evidence="1">
    <location>
        <begin position="426"/>
        <end position="441"/>
    </location>
</feature>
<dbReference type="EMBL" id="BQFW01000013">
    <property type="protein sequence ID" value="GJJ77074.1"/>
    <property type="molecule type" value="Genomic_DNA"/>
</dbReference>
<proteinExistence type="predicted"/>
<gene>
    <name evidence="2" type="ORF">EMPS_09433</name>
</gene>
<feature type="compositionally biased region" description="Polar residues" evidence="1">
    <location>
        <begin position="527"/>
        <end position="549"/>
    </location>
</feature>
<evidence type="ECO:0000256" key="1">
    <source>
        <dbReference type="SAM" id="MobiDB-lite"/>
    </source>
</evidence>
<feature type="compositionally biased region" description="Basic and acidic residues" evidence="1">
    <location>
        <begin position="509"/>
        <end position="526"/>
    </location>
</feature>
<organism evidence="2 3">
    <name type="scientific">Entomortierella parvispora</name>
    <dbReference type="NCBI Taxonomy" id="205924"/>
    <lineage>
        <taxon>Eukaryota</taxon>
        <taxon>Fungi</taxon>
        <taxon>Fungi incertae sedis</taxon>
        <taxon>Mucoromycota</taxon>
        <taxon>Mortierellomycotina</taxon>
        <taxon>Mortierellomycetes</taxon>
        <taxon>Mortierellales</taxon>
        <taxon>Mortierellaceae</taxon>
        <taxon>Entomortierella</taxon>
    </lineage>
</organism>
<dbReference type="Proteomes" id="UP000827284">
    <property type="component" value="Unassembled WGS sequence"/>
</dbReference>
<comment type="caution">
    <text evidence="2">The sequence shown here is derived from an EMBL/GenBank/DDBJ whole genome shotgun (WGS) entry which is preliminary data.</text>
</comment>
<protein>
    <submittedName>
        <fullName evidence="2">Uncharacterized protein</fullName>
    </submittedName>
</protein>
<feature type="compositionally biased region" description="Basic and acidic residues" evidence="1">
    <location>
        <begin position="486"/>
        <end position="498"/>
    </location>
</feature>
<evidence type="ECO:0000313" key="2">
    <source>
        <dbReference type="EMBL" id="GJJ77074.1"/>
    </source>
</evidence>
<feature type="region of interest" description="Disordered" evidence="1">
    <location>
        <begin position="367"/>
        <end position="396"/>
    </location>
</feature>
<name>A0A9P3HHZ1_9FUNG</name>
<feature type="region of interest" description="Disordered" evidence="1">
    <location>
        <begin position="295"/>
        <end position="354"/>
    </location>
</feature>
<feature type="compositionally biased region" description="Acidic residues" evidence="1">
    <location>
        <begin position="318"/>
        <end position="342"/>
    </location>
</feature>
<feature type="compositionally biased region" description="Basic and acidic residues" evidence="1">
    <location>
        <begin position="343"/>
        <end position="353"/>
    </location>
</feature>
<feature type="compositionally biased region" description="Basic and acidic residues" evidence="1">
    <location>
        <begin position="578"/>
        <end position="590"/>
    </location>
</feature>
<feature type="compositionally biased region" description="Polar residues" evidence="1">
    <location>
        <begin position="564"/>
        <end position="577"/>
    </location>
</feature>
<feature type="region of interest" description="Disordered" evidence="1">
    <location>
        <begin position="417"/>
        <end position="629"/>
    </location>
</feature>